<evidence type="ECO:0000256" key="4">
    <source>
        <dbReference type="ARBA" id="ARBA00022516"/>
    </source>
</evidence>
<evidence type="ECO:0000256" key="8">
    <source>
        <dbReference type="ARBA" id="ARBA00022832"/>
    </source>
</evidence>
<keyword evidence="10 15" id="KW-1133">Transmembrane helix</keyword>
<keyword evidence="11" id="KW-0560">Oxidoreductase</keyword>
<proteinExistence type="inferred from homology"/>
<evidence type="ECO:0000256" key="3">
    <source>
        <dbReference type="ARBA" id="ARBA00009324"/>
    </source>
</evidence>
<dbReference type="PANTHER" id="PTHR12863">
    <property type="entry name" value="FATTY ACID HYDROXYLASE"/>
    <property type="match status" value="1"/>
</dbReference>
<evidence type="ECO:0000256" key="2">
    <source>
        <dbReference type="ARBA" id="ARBA00004477"/>
    </source>
</evidence>
<comment type="similarity">
    <text evidence="3">Belongs to the sterol desaturase family.</text>
</comment>
<reference evidence="17" key="1">
    <citation type="submission" date="2020-06" db="EMBL/GenBank/DDBJ databases">
        <title>WGS assembly of Ceratodon purpureus strain R40.</title>
        <authorList>
            <person name="Carey S.B."/>
            <person name="Jenkins J."/>
            <person name="Shu S."/>
            <person name="Lovell J.T."/>
            <person name="Sreedasyam A."/>
            <person name="Maumus F."/>
            <person name="Tiley G.P."/>
            <person name="Fernandez-Pozo N."/>
            <person name="Barry K."/>
            <person name="Chen C."/>
            <person name="Wang M."/>
            <person name="Lipzen A."/>
            <person name="Daum C."/>
            <person name="Saski C.A."/>
            <person name="Payton A.C."/>
            <person name="Mcbreen J.C."/>
            <person name="Conrad R.E."/>
            <person name="Kollar L.M."/>
            <person name="Olsson S."/>
            <person name="Huttunen S."/>
            <person name="Landis J.B."/>
            <person name="Wickett N.J."/>
            <person name="Johnson M.G."/>
            <person name="Rensing S.A."/>
            <person name="Grimwood J."/>
            <person name="Schmutz J."/>
            <person name="Mcdaniel S.F."/>
        </authorList>
    </citation>
    <scope>NUCLEOTIDE SEQUENCE</scope>
    <source>
        <strain evidence="17">R40</strain>
    </source>
</reference>
<comment type="cofactor">
    <cofactor evidence="1">
        <name>Zn(2+)</name>
        <dbReference type="ChEBI" id="CHEBI:29105"/>
    </cofactor>
</comment>
<keyword evidence="8" id="KW-0276">Fatty acid metabolism</keyword>
<keyword evidence="13 15" id="KW-0472">Membrane</keyword>
<keyword evidence="4" id="KW-0444">Lipid biosynthesis</keyword>
<dbReference type="InterPro" id="IPR006694">
    <property type="entry name" value="Fatty_acid_hydroxylase"/>
</dbReference>
<dbReference type="GO" id="GO:0080132">
    <property type="term" value="F:fatty acid 2-hydroxylase activity"/>
    <property type="evidence" value="ECO:0007669"/>
    <property type="project" value="InterPro"/>
</dbReference>
<protein>
    <recommendedName>
        <fullName evidence="16">Fatty acid hydroxylase domain-containing protein</fullName>
    </recommendedName>
</protein>
<evidence type="ECO:0000256" key="5">
    <source>
        <dbReference type="ARBA" id="ARBA00022692"/>
    </source>
</evidence>
<evidence type="ECO:0000256" key="1">
    <source>
        <dbReference type="ARBA" id="ARBA00001947"/>
    </source>
</evidence>
<evidence type="ECO:0000256" key="12">
    <source>
        <dbReference type="ARBA" id="ARBA00023098"/>
    </source>
</evidence>
<evidence type="ECO:0000256" key="6">
    <source>
        <dbReference type="ARBA" id="ARBA00022723"/>
    </source>
</evidence>
<evidence type="ECO:0000256" key="14">
    <source>
        <dbReference type="ARBA" id="ARBA00023160"/>
    </source>
</evidence>
<evidence type="ECO:0000256" key="7">
    <source>
        <dbReference type="ARBA" id="ARBA00022824"/>
    </source>
</evidence>
<dbReference type="EMBL" id="CM026421">
    <property type="protein sequence ID" value="KAG0590785.1"/>
    <property type="molecule type" value="Genomic_DNA"/>
</dbReference>
<evidence type="ECO:0000256" key="15">
    <source>
        <dbReference type="SAM" id="Phobius"/>
    </source>
</evidence>
<evidence type="ECO:0000259" key="16">
    <source>
        <dbReference type="Pfam" id="PF04116"/>
    </source>
</evidence>
<keyword evidence="12" id="KW-0443">Lipid metabolism</keyword>
<evidence type="ECO:0000313" key="17">
    <source>
        <dbReference type="EMBL" id="KAG0590785.1"/>
    </source>
</evidence>
<dbReference type="Proteomes" id="UP000822688">
    <property type="component" value="Chromosome 1"/>
</dbReference>
<evidence type="ECO:0000256" key="10">
    <source>
        <dbReference type="ARBA" id="ARBA00022989"/>
    </source>
</evidence>
<keyword evidence="7" id="KW-0256">Endoplasmic reticulum</keyword>
<name>A0A8T0J5I1_CERPU</name>
<evidence type="ECO:0000256" key="9">
    <source>
        <dbReference type="ARBA" id="ARBA00022833"/>
    </source>
</evidence>
<dbReference type="EMBL" id="CM026421">
    <property type="protein sequence ID" value="KAG0590784.1"/>
    <property type="molecule type" value="Genomic_DNA"/>
</dbReference>
<dbReference type="InterPro" id="IPR014430">
    <property type="entry name" value="Scs7"/>
</dbReference>
<dbReference type="EMBL" id="CM026421">
    <property type="protein sequence ID" value="KAG0590783.1"/>
    <property type="molecule type" value="Genomic_DNA"/>
</dbReference>
<dbReference type="Pfam" id="PF04116">
    <property type="entry name" value="FA_hydroxylase"/>
    <property type="match status" value="1"/>
</dbReference>
<keyword evidence="18" id="KW-1185">Reference proteome</keyword>
<dbReference type="AlphaFoldDB" id="A0A8T0J5I1"/>
<feature type="domain" description="Fatty acid hydroxylase" evidence="16">
    <location>
        <begin position="98"/>
        <end position="240"/>
    </location>
</feature>
<keyword evidence="14" id="KW-0275">Fatty acid biosynthesis</keyword>
<comment type="subcellular location">
    <subcellularLocation>
        <location evidence="2">Endoplasmic reticulum membrane</location>
        <topology evidence="2">Multi-pass membrane protein</topology>
    </subcellularLocation>
</comment>
<evidence type="ECO:0000256" key="13">
    <source>
        <dbReference type="ARBA" id="ARBA00023136"/>
    </source>
</evidence>
<comment type="caution">
    <text evidence="17">The sequence shown here is derived from an EMBL/GenBank/DDBJ whole genome shotgun (WGS) entry which is preliminary data.</text>
</comment>
<organism evidence="17 18">
    <name type="scientific">Ceratodon purpureus</name>
    <name type="common">Fire moss</name>
    <name type="synonym">Dicranum purpureum</name>
    <dbReference type="NCBI Taxonomy" id="3225"/>
    <lineage>
        <taxon>Eukaryota</taxon>
        <taxon>Viridiplantae</taxon>
        <taxon>Streptophyta</taxon>
        <taxon>Embryophyta</taxon>
        <taxon>Bryophyta</taxon>
        <taxon>Bryophytina</taxon>
        <taxon>Bryopsida</taxon>
        <taxon>Dicranidae</taxon>
        <taxon>Pseudoditrichales</taxon>
        <taxon>Ditrichaceae</taxon>
        <taxon>Ceratodon</taxon>
    </lineage>
</organism>
<dbReference type="GO" id="GO:0005789">
    <property type="term" value="C:endoplasmic reticulum membrane"/>
    <property type="evidence" value="ECO:0007669"/>
    <property type="project" value="UniProtKB-SubCell"/>
</dbReference>
<dbReference type="GO" id="GO:0006633">
    <property type="term" value="P:fatty acid biosynthetic process"/>
    <property type="evidence" value="ECO:0007669"/>
    <property type="project" value="UniProtKB-KW"/>
</dbReference>
<keyword evidence="9" id="KW-0862">Zinc</keyword>
<dbReference type="PANTHER" id="PTHR12863:SF1">
    <property type="entry name" value="FATTY ACID 2-HYDROXYLASE"/>
    <property type="match status" value="1"/>
</dbReference>
<keyword evidence="5 15" id="KW-0812">Transmembrane</keyword>
<evidence type="ECO:0000256" key="11">
    <source>
        <dbReference type="ARBA" id="ARBA00023002"/>
    </source>
</evidence>
<gene>
    <name evidence="17" type="ORF">KC19_1G126400</name>
</gene>
<sequence>MSNSSVNYEALVSQPKRSVDLSKPIVAQVGLLGADYDDWVHQPVTRKETPRFFESDILEMGTKAKWWMIPLIWGPVVVMCEARAVQKGLSPSQAFPGFIAGVLAWTFVEYLLHRFVFHMKTSSYWGNTFHYVIHGFHHKHPMDANRLVFPPVMALFIAIPVWYLMKFLIPYRAVCYSLYGGMFMGYIMYDLTHYFLHFGTAFSDHLYKMKKDHSNHHFKNQMHNYGFGVTSSFWDVVFSTLPPTKLKSDQAVGSQPSTVESY</sequence>
<feature type="transmembrane region" description="Helical" evidence="15">
    <location>
        <begin position="94"/>
        <end position="112"/>
    </location>
</feature>
<feature type="transmembrane region" description="Helical" evidence="15">
    <location>
        <begin position="147"/>
        <end position="165"/>
    </location>
</feature>
<dbReference type="GO" id="GO:0005506">
    <property type="term" value="F:iron ion binding"/>
    <property type="evidence" value="ECO:0007669"/>
    <property type="project" value="InterPro"/>
</dbReference>
<evidence type="ECO:0000313" key="18">
    <source>
        <dbReference type="Proteomes" id="UP000822688"/>
    </source>
</evidence>
<accession>A0A8T0J5I1</accession>
<keyword evidence="6" id="KW-0479">Metal-binding</keyword>
<dbReference type="EMBL" id="CM026421">
    <property type="protein sequence ID" value="KAG0590786.1"/>
    <property type="molecule type" value="Genomic_DNA"/>
</dbReference>